<comment type="caution">
    <text evidence="8">The sequence shown here is derived from an EMBL/GenBank/DDBJ whole genome shotgun (WGS) entry which is preliminary data.</text>
</comment>
<organism evidence="8 9">
    <name type="scientific">Legionella israelensis</name>
    <dbReference type="NCBI Taxonomy" id="454"/>
    <lineage>
        <taxon>Bacteria</taxon>
        <taxon>Pseudomonadati</taxon>
        <taxon>Pseudomonadota</taxon>
        <taxon>Gammaproteobacteria</taxon>
        <taxon>Legionellales</taxon>
        <taxon>Legionellaceae</taxon>
        <taxon>Legionella</taxon>
    </lineage>
</organism>
<evidence type="ECO:0000256" key="5">
    <source>
        <dbReference type="ARBA" id="ARBA00022448"/>
    </source>
</evidence>
<dbReference type="EMBL" id="LNYH01000147">
    <property type="protein sequence ID" value="KTD14984.1"/>
    <property type="molecule type" value="Genomic_DNA"/>
</dbReference>
<evidence type="ECO:0000256" key="3">
    <source>
        <dbReference type="ARBA" id="ARBA00011557"/>
    </source>
</evidence>
<comment type="subcellular location">
    <subcellularLocation>
        <location evidence="1">Periplasm</location>
    </subcellularLocation>
</comment>
<comment type="similarity">
    <text evidence="2">Belongs to the bacterial solute-binding protein 1 family.</text>
</comment>
<evidence type="ECO:0000256" key="7">
    <source>
        <dbReference type="ARBA" id="ARBA00022764"/>
    </source>
</evidence>
<dbReference type="InterPro" id="IPR006061">
    <property type="entry name" value="SBP_1_CS"/>
</dbReference>
<dbReference type="GO" id="GO:0042597">
    <property type="term" value="C:periplasmic space"/>
    <property type="evidence" value="ECO:0007669"/>
    <property type="project" value="UniProtKB-SubCell"/>
</dbReference>
<comment type="subunit">
    <text evidence="3">The complex is composed of two ATP-binding proteins (UgpC), two transmembrane proteins (UgpA and UgpE) and a solute-binding protein (UgpB).</text>
</comment>
<dbReference type="AlphaFoldDB" id="A0A0W0V4D1"/>
<evidence type="ECO:0000256" key="1">
    <source>
        <dbReference type="ARBA" id="ARBA00004418"/>
    </source>
</evidence>
<dbReference type="InterPro" id="IPR050490">
    <property type="entry name" value="Bact_solute-bd_prot1"/>
</dbReference>
<dbReference type="PATRIC" id="fig|454.4.peg.2545"/>
<dbReference type="PANTHER" id="PTHR43649:SF31">
    <property type="entry name" value="SN-GLYCEROL-3-PHOSPHATE-BINDING PERIPLASMIC PROTEIN UGPB"/>
    <property type="match status" value="1"/>
</dbReference>
<dbReference type="STRING" id="454.Lisr_2329"/>
<dbReference type="InterPro" id="IPR006059">
    <property type="entry name" value="SBP"/>
</dbReference>
<keyword evidence="5" id="KW-0813">Transport</keyword>
<dbReference type="Pfam" id="PF13416">
    <property type="entry name" value="SBP_bac_8"/>
    <property type="match status" value="1"/>
</dbReference>
<reference evidence="8 9" key="1">
    <citation type="submission" date="2015-11" db="EMBL/GenBank/DDBJ databases">
        <title>Genomic analysis of 38 Legionella species identifies large and diverse effector repertoires.</title>
        <authorList>
            <person name="Burstein D."/>
            <person name="Amaro F."/>
            <person name="Zusman T."/>
            <person name="Lifshitz Z."/>
            <person name="Cohen O."/>
            <person name="Gilbert J.A."/>
            <person name="Pupko T."/>
            <person name="Shuman H.A."/>
            <person name="Segal G."/>
        </authorList>
    </citation>
    <scope>NUCLEOTIDE SEQUENCE [LARGE SCALE GENOMIC DNA]</scope>
    <source>
        <strain evidence="8 9">Bercovier 4</strain>
    </source>
</reference>
<accession>A0A0W0V4D1</accession>
<dbReference type="SUPFAM" id="SSF53850">
    <property type="entry name" value="Periplasmic binding protein-like II"/>
    <property type="match status" value="1"/>
</dbReference>
<dbReference type="PROSITE" id="PS01037">
    <property type="entry name" value="SBP_BACTERIAL_1"/>
    <property type="match status" value="1"/>
</dbReference>
<keyword evidence="7" id="KW-0574">Periplasm</keyword>
<dbReference type="Gene3D" id="3.40.190.10">
    <property type="entry name" value="Periplasmic binding protein-like II"/>
    <property type="match status" value="2"/>
</dbReference>
<dbReference type="GO" id="GO:0055085">
    <property type="term" value="P:transmembrane transport"/>
    <property type="evidence" value="ECO:0007669"/>
    <property type="project" value="InterPro"/>
</dbReference>
<proteinExistence type="inferred from homology"/>
<evidence type="ECO:0000256" key="2">
    <source>
        <dbReference type="ARBA" id="ARBA00008520"/>
    </source>
</evidence>
<evidence type="ECO:0000256" key="4">
    <source>
        <dbReference type="ARBA" id="ARBA00017470"/>
    </source>
</evidence>
<dbReference type="Proteomes" id="UP000054761">
    <property type="component" value="Unassembled WGS sequence"/>
</dbReference>
<gene>
    <name evidence="8" type="primary">ugpB</name>
    <name evidence="8" type="ORF">Lisr_2329</name>
</gene>
<dbReference type="RefSeq" id="WP_058502619.1">
    <property type="nucleotide sequence ID" value="NZ_CAAAJA010000002.1"/>
</dbReference>
<keyword evidence="6" id="KW-0732">Signal</keyword>
<name>A0A0W0V4D1_9GAMM</name>
<dbReference type="OrthoDB" id="4393730at2"/>
<evidence type="ECO:0000256" key="6">
    <source>
        <dbReference type="ARBA" id="ARBA00022729"/>
    </source>
</evidence>
<keyword evidence="9" id="KW-1185">Reference proteome</keyword>
<evidence type="ECO:0000313" key="8">
    <source>
        <dbReference type="EMBL" id="KTD14984.1"/>
    </source>
</evidence>
<sequence>MIKKFYFLQKKNRFRILAATIVFFLSFPLCAKRINIIWWHAMAGHLGNEIRHLAYDFNQQQDQYFIKPVYKGDYIETLTSFAAAFRAHQPPDMVQVFEVGAATMLKPKGIIKPVAQLMKEQHIPLPTNDIIPAVRHFYSKNGELMAFPLNLSVPVLYYNAEVLKKIGYDQRNFPHSWQELEKLAEKLKNAGYRCAYTSAQPAWILVESYLAIHGIATTENMPLRAIYNSPYFVAHLARLKHWQELGYFRYGGRADDATVLFTSNVCPMYSQSSGGYNSLSEIVPFRLGVALLPLDTEVSQTRHANVAGGAALWVTAERPAVKEKGIALFLHYLSRPDVQKRWHEHSGYLPLGLTGQYAAISSISQHPVLKLAQADLTTSSEHLKTNTLIPQHQIRAVNEAALETLFAGLKTPKQAADEAVKQANHLIWRYIRNTQS</sequence>
<evidence type="ECO:0000313" key="9">
    <source>
        <dbReference type="Proteomes" id="UP000054761"/>
    </source>
</evidence>
<protein>
    <recommendedName>
        <fullName evidence="4">sn-glycerol-3-phosphate-binding periplasmic protein UgpB</fullName>
    </recommendedName>
</protein>
<dbReference type="PANTHER" id="PTHR43649">
    <property type="entry name" value="ARABINOSE-BINDING PROTEIN-RELATED"/>
    <property type="match status" value="1"/>
</dbReference>